<feature type="compositionally biased region" description="Acidic residues" evidence="1">
    <location>
        <begin position="94"/>
        <end position="111"/>
    </location>
</feature>
<feature type="region of interest" description="Disordered" evidence="1">
    <location>
        <begin position="80"/>
        <end position="111"/>
    </location>
</feature>
<evidence type="ECO:0000313" key="2">
    <source>
        <dbReference type="EMBL" id="GMH58245.1"/>
    </source>
</evidence>
<comment type="caution">
    <text evidence="2">The sequence shown here is derived from an EMBL/GenBank/DDBJ whole genome shotgun (WGS) entry which is preliminary data.</text>
</comment>
<name>A0A9W6ZWJ4_9STRA</name>
<evidence type="ECO:0000313" key="3">
    <source>
        <dbReference type="Proteomes" id="UP001165082"/>
    </source>
</evidence>
<dbReference type="Proteomes" id="UP001165082">
    <property type="component" value="Unassembled WGS sequence"/>
</dbReference>
<gene>
    <name evidence="2" type="ORF">TrRE_jg755</name>
</gene>
<accession>A0A9W6ZWJ4</accession>
<organism evidence="2 3">
    <name type="scientific">Triparma retinervis</name>
    <dbReference type="NCBI Taxonomy" id="2557542"/>
    <lineage>
        <taxon>Eukaryota</taxon>
        <taxon>Sar</taxon>
        <taxon>Stramenopiles</taxon>
        <taxon>Ochrophyta</taxon>
        <taxon>Bolidophyceae</taxon>
        <taxon>Parmales</taxon>
        <taxon>Triparmaceae</taxon>
        <taxon>Triparma</taxon>
    </lineage>
</organism>
<keyword evidence="3" id="KW-1185">Reference proteome</keyword>
<evidence type="ECO:0000256" key="1">
    <source>
        <dbReference type="SAM" id="MobiDB-lite"/>
    </source>
</evidence>
<protein>
    <submittedName>
        <fullName evidence="2">Uncharacterized protein</fullName>
    </submittedName>
</protein>
<proteinExistence type="predicted"/>
<feature type="non-terminal residue" evidence="2">
    <location>
        <position position="1"/>
    </location>
</feature>
<reference evidence="2" key="1">
    <citation type="submission" date="2022-07" db="EMBL/GenBank/DDBJ databases">
        <title>Genome analysis of Parmales, a sister group of diatoms, reveals the evolutionary specialization of diatoms from phago-mixotrophs to photoautotrophs.</title>
        <authorList>
            <person name="Ban H."/>
            <person name="Sato S."/>
            <person name="Yoshikawa S."/>
            <person name="Kazumasa Y."/>
            <person name="Nakamura Y."/>
            <person name="Ichinomiya M."/>
            <person name="Saitoh K."/>
            <person name="Sato N."/>
            <person name="Blanc-Mathieu R."/>
            <person name="Endo H."/>
            <person name="Kuwata A."/>
            <person name="Ogata H."/>
        </authorList>
    </citation>
    <scope>NUCLEOTIDE SEQUENCE</scope>
</reference>
<dbReference type="EMBL" id="BRXZ01002257">
    <property type="protein sequence ID" value="GMH58245.1"/>
    <property type="molecule type" value="Genomic_DNA"/>
</dbReference>
<dbReference type="AlphaFoldDB" id="A0A9W6ZWJ4"/>
<sequence>EALHAASGPGGRGAGEVNVFGSLVAAMDVLDWDLDLSGVEVKVLQMFVSRSTMQERMIRKRYSPPNRSRLKVQNAWSEVDGGVGGQDLRREMEGEVVEGEEEEEEEEEEEL</sequence>